<dbReference type="SUPFAM" id="SSF52540">
    <property type="entry name" value="P-loop containing nucleoside triphosphate hydrolases"/>
    <property type="match status" value="1"/>
</dbReference>
<dbReference type="GO" id="GO:0005829">
    <property type="term" value="C:cytosol"/>
    <property type="evidence" value="ECO:0007669"/>
    <property type="project" value="TreeGrafter"/>
</dbReference>
<dbReference type="GO" id="GO:0043138">
    <property type="term" value="F:3'-5' DNA helicase activity"/>
    <property type="evidence" value="ECO:0007669"/>
    <property type="project" value="TreeGrafter"/>
</dbReference>
<evidence type="ECO:0000313" key="8">
    <source>
        <dbReference type="Proteomes" id="UP001165041"/>
    </source>
</evidence>
<dbReference type="InterPro" id="IPR014016">
    <property type="entry name" value="UvrD-like_ATP-bd"/>
</dbReference>
<dbReference type="Gene3D" id="3.40.50.300">
    <property type="entry name" value="P-loop containing nucleotide triphosphate hydrolases"/>
    <property type="match status" value="2"/>
</dbReference>
<dbReference type="EMBL" id="BSSA01000014">
    <property type="protein sequence ID" value="GLW71880.1"/>
    <property type="molecule type" value="Genomic_DNA"/>
</dbReference>
<evidence type="ECO:0000256" key="1">
    <source>
        <dbReference type="ARBA" id="ARBA00022741"/>
    </source>
</evidence>
<keyword evidence="1 5" id="KW-0547">Nucleotide-binding</keyword>
<dbReference type="InterPro" id="IPR027417">
    <property type="entry name" value="P-loop_NTPase"/>
</dbReference>
<dbReference type="InterPro" id="IPR027785">
    <property type="entry name" value="UvrD-like_helicase_C"/>
</dbReference>
<dbReference type="InterPro" id="IPR000212">
    <property type="entry name" value="DNA_helicase_UvrD/REP"/>
</dbReference>
<gene>
    <name evidence="7" type="ORF">Kpho02_41790</name>
</gene>
<dbReference type="AlphaFoldDB" id="A0A9W6Q7T1"/>
<reference evidence="7" key="1">
    <citation type="submission" date="2023-02" db="EMBL/GenBank/DDBJ databases">
        <title>Kitasatospora phosalacinea NBRC 14627.</title>
        <authorList>
            <person name="Ichikawa N."/>
            <person name="Sato H."/>
            <person name="Tonouchi N."/>
        </authorList>
    </citation>
    <scope>NUCLEOTIDE SEQUENCE</scope>
    <source>
        <strain evidence="7">NBRC 14627</strain>
    </source>
</reference>
<evidence type="ECO:0000256" key="4">
    <source>
        <dbReference type="ARBA" id="ARBA00022840"/>
    </source>
</evidence>
<organism evidence="7 8">
    <name type="scientific">Kitasatospora phosalacinea</name>
    <dbReference type="NCBI Taxonomy" id="2065"/>
    <lineage>
        <taxon>Bacteria</taxon>
        <taxon>Bacillati</taxon>
        <taxon>Actinomycetota</taxon>
        <taxon>Actinomycetes</taxon>
        <taxon>Kitasatosporales</taxon>
        <taxon>Streptomycetaceae</taxon>
        <taxon>Kitasatospora</taxon>
    </lineage>
</organism>
<dbReference type="PANTHER" id="PTHR11070:SF45">
    <property type="entry name" value="DNA 3'-5' HELICASE"/>
    <property type="match status" value="1"/>
</dbReference>
<dbReference type="Pfam" id="PF13538">
    <property type="entry name" value="UvrD_C_2"/>
    <property type="match status" value="1"/>
</dbReference>
<dbReference type="GO" id="GO:0016787">
    <property type="term" value="F:hydrolase activity"/>
    <property type="evidence" value="ECO:0007669"/>
    <property type="project" value="UniProtKB-UniRule"/>
</dbReference>
<dbReference type="GO" id="GO:0000725">
    <property type="term" value="P:recombinational repair"/>
    <property type="evidence" value="ECO:0007669"/>
    <property type="project" value="TreeGrafter"/>
</dbReference>
<evidence type="ECO:0000259" key="6">
    <source>
        <dbReference type="PROSITE" id="PS51198"/>
    </source>
</evidence>
<dbReference type="Proteomes" id="UP001165041">
    <property type="component" value="Unassembled WGS sequence"/>
</dbReference>
<dbReference type="PANTHER" id="PTHR11070">
    <property type="entry name" value="UVRD / RECB / PCRA DNA HELICASE FAMILY MEMBER"/>
    <property type="match status" value="1"/>
</dbReference>
<comment type="caution">
    <text evidence="7">The sequence shown here is derived from an EMBL/GenBank/DDBJ whole genome shotgun (WGS) entry which is preliminary data.</text>
</comment>
<dbReference type="GO" id="GO:0005524">
    <property type="term" value="F:ATP binding"/>
    <property type="evidence" value="ECO:0007669"/>
    <property type="project" value="UniProtKB-UniRule"/>
</dbReference>
<keyword evidence="2 5" id="KW-0378">Hydrolase</keyword>
<dbReference type="RefSeq" id="WP_285737622.1">
    <property type="nucleotide sequence ID" value="NZ_BSSA01000014.1"/>
</dbReference>
<protein>
    <submittedName>
        <fullName evidence="7">DNA helicase</fullName>
    </submittedName>
</protein>
<sequence length="738" mass="78645">MDENSADPLLAAQLRLEQQRLTDLYAHLDAARARARDALERTAGPGPGGTRQARLEHEVAHAERSRRLARLTAVERGLCFGRIDPGDGPSRYVGRIGLLDGEFEPLLLDWRAPAARPFYTAGPADPQGLVRRRHLRTAGRRVVGLDDEAFDLDALEADGARTTLVGEAALLAELRRARTGRMREVVATIQAEQDRVIRSGLPGAVVVHGGPGTGKTVAALHRAAYLLYAHREVLERRGVLVIGPNPAFLRYIEQVLPSLGETEVLLRTVGELFPGLRATAADRPETAVLKGSLRMVDVLAGAVHLHQRLPAGDRRIAALDLPLPRRVLAAARERARGLRLPHNAARPVFRRAALEGLARVRAQELGRPWDEEEARHAPGELGAEPAVRAALDALWPLLTPQQLVGALLADPDALAPGLSPAERAALRRAPGAPWTVEDVPLLDEAAELLGSDGAAERAAAGAEDRERAAAEAYAHGVLQVTGQAGELDAAALAARHADAGPYRSTAERAAADREWTFGHVVVDEAQELSELAWRTVMWRIPTRSLTVVGDLAQTSSAAGARDWQQVLGRYLGTRWREERLEVSYRTPAPVMAVAAAVLAEVDPGAVAPVPVRTGGEAPRAVRVADYPAELPALLAPDGPGTGVTGLVVPDARLAELAHLGALSAAQCKGLEFDAVVVADPAAIRAQSPRGGNDLYVALTRATRRLTVAHHGPLPEPLRAAFEQLAAGRAGRGRAGKSG</sequence>
<evidence type="ECO:0000256" key="5">
    <source>
        <dbReference type="PROSITE-ProRule" id="PRU00560"/>
    </source>
</evidence>
<accession>A0A9W6Q7T1</accession>
<keyword evidence="3 5" id="KW-0347">Helicase</keyword>
<dbReference type="GO" id="GO:0003677">
    <property type="term" value="F:DNA binding"/>
    <property type="evidence" value="ECO:0007669"/>
    <property type="project" value="InterPro"/>
</dbReference>
<evidence type="ECO:0000256" key="2">
    <source>
        <dbReference type="ARBA" id="ARBA00022801"/>
    </source>
</evidence>
<feature type="domain" description="UvrD-like helicase ATP-binding" evidence="6">
    <location>
        <begin position="188"/>
        <end position="587"/>
    </location>
</feature>
<name>A0A9W6Q7T1_9ACTN</name>
<evidence type="ECO:0000313" key="7">
    <source>
        <dbReference type="EMBL" id="GLW71880.1"/>
    </source>
</evidence>
<keyword evidence="4 5" id="KW-0067">ATP-binding</keyword>
<proteinExistence type="predicted"/>
<evidence type="ECO:0000256" key="3">
    <source>
        <dbReference type="ARBA" id="ARBA00022806"/>
    </source>
</evidence>
<feature type="binding site" evidence="5">
    <location>
        <begin position="209"/>
        <end position="216"/>
    </location>
    <ligand>
        <name>ATP</name>
        <dbReference type="ChEBI" id="CHEBI:30616"/>
    </ligand>
</feature>
<dbReference type="PROSITE" id="PS51198">
    <property type="entry name" value="UVRD_HELICASE_ATP_BIND"/>
    <property type="match status" value="1"/>
</dbReference>